<dbReference type="PROSITE" id="PS50055">
    <property type="entry name" value="TYR_PHOSPHATASE_PTP"/>
    <property type="match status" value="1"/>
</dbReference>
<dbReference type="SMART" id="SM00409">
    <property type="entry name" value="IG"/>
    <property type="match status" value="1"/>
</dbReference>
<dbReference type="InterPro" id="IPR000242">
    <property type="entry name" value="PTP_cat"/>
</dbReference>
<dbReference type="InterPro" id="IPR003961">
    <property type="entry name" value="FN3_dom"/>
</dbReference>
<dbReference type="InterPro" id="IPR029021">
    <property type="entry name" value="Prot-tyrosine_phosphatase-like"/>
</dbReference>
<dbReference type="OrthoDB" id="6369888at2759"/>
<keyword evidence="1" id="KW-0904">Protein phosphatase</keyword>
<dbReference type="InterPro" id="IPR013783">
    <property type="entry name" value="Ig-like_fold"/>
</dbReference>
<evidence type="ECO:0000313" key="2">
    <source>
        <dbReference type="EMBL" id="CAF3001830.1"/>
    </source>
</evidence>
<dbReference type="Pfam" id="PF00102">
    <property type="entry name" value="Y_phosphatase"/>
    <property type="match status" value="1"/>
</dbReference>
<dbReference type="PANTHER" id="PTHR46957">
    <property type="entry name" value="CYTOKINE RECEPTOR"/>
    <property type="match status" value="1"/>
</dbReference>
<dbReference type="SMART" id="SM00060">
    <property type="entry name" value="FN3"/>
    <property type="match status" value="4"/>
</dbReference>
<evidence type="ECO:0000313" key="3">
    <source>
        <dbReference type="Proteomes" id="UP000675881"/>
    </source>
</evidence>
<dbReference type="Proteomes" id="UP000675881">
    <property type="component" value="Chromosome 7"/>
</dbReference>
<gene>
    <name evidence="2" type="ORF">LSAA_12696</name>
</gene>
<dbReference type="InterPro" id="IPR036116">
    <property type="entry name" value="FN3_sf"/>
</dbReference>
<dbReference type="PANTHER" id="PTHR46957:SF3">
    <property type="entry name" value="CYTOKINE RECEPTOR"/>
    <property type="match status" value="1"/>
</dbReference>
<dbReference type="EMBL" id="HG994586">
    <property type="protein sequence ID" value="CAF3001830.1"/>
    <property type="molecule type" value="Genomic_DNA"/>
</dbReference>
<proteinExistence type="predicted"/>
<protein>
    <submittedName>
        <fullName evidence="2">PTPRG</fullName>
        <ecNumber evidence="2">3.1.3.48</ecNumber>
    </submittedName>
</protein>
<keyword evidence="3" id="KW-1185">Reference proteome</keyword>
<dbReference type="SMART" id="SM00194">
    <property type="entry name" value="PTPc"/>
    <property type="match status" value="1"/>
</dbReference>
<dbReference type="GO" id="GO:0004725">
    <property type="term" value="F:protein tyrosine phosphatase activity"/>
    <property type="evidence" value="ECO:0007669"/>
    <property type="project" value="UniProtKB-EC"/>
</dbReference>
<dbReference type="InterPro" id="IPR050713">
    <property type="entry name" value="RTP_Phos/Ushers"/>
</dbReference>
<organism evidence="2 3">
    <name type="scientific">Lepeophtheirus salmonis</name>
    <name type="common">Salmon louse</name>
    <name type="synonym">Caligus salmonis</name>
    <dbReference type="NCBI Taxonomy" id="72036"/>
    <lineage>
        <taxon>Eukaryota</taxon>
        <taxon>Metazoa</taxon>
        <taxon>Ecdysozoa</taxon>
        <taxon>Arthropoda</taxon>
        <taxon>Crustacea</taxon>
        <taxon>Multicrustacea</taxon>
        <taxon>Hexanauplia</taxon>
        <taxon>Copepoda</taxon>
        <taxon>Siphonostomatoida</taxon>
        <taxon>Caligidae</taxon>
        <taxon>Lepeophtheirus</taxon>
    </lineage>
</organism>
<dbReference type="Gene3D" id="2.60.40.10">
    <property type="entry name" value="Immunoglobulins"/>
    <property type="match status" value="5"/>
</dbReference>
<evidence type="ECO:0000256" key="1">
    <source>
        <dbReference type="ARBA" id="ARBA00022912"/>
    </source>
</evidence>
<dbReference type="SUPFAM" id="SSF48726">
    <property type="entry name" value="Immunoglobulin"/>
    <property type="match status" value="1"/>
</dbReference>
<sequence>MDPDDDGAKVMARAGTNITLACPGILPDSFIYVVEWKCLDCLCSDCPNPNGDGARILRYNDNKLMRWDGQENRRVLDVERYGINFLPVKAEDSGTYHCLINNRLEPDSPILLTVQDVPDAPPSRPMIVGLGPRRVELSWAPPRSSHHHPVLSYRINIKEGEQGNWSRFVDTDVNTTNYVIQDLKPFTTYLFRVGASNILGLSKPSIESYPTKTHRERPSGRPSFVRDKISTSSTTLSIVWKPPPPETLNGEFMGYVLKYEAVNNPMNTRKESITIKEDVLRIQAMGGLKKAINAKHVRTMSKSTIKRSIIVDLGYLSRNYTLSNLQKHTEYRVSIAAKNLNGIGPEASIELRTEDGVPLEPRSPRIREISARSIELTWHPPSNARSLGSDLLGYRVYIDPLCSSIRKKKRAGSCRPISPVTISAGYSPKDMLITKIRDLSPATKYKFTLRAFTKKREGPASDDLIVYTDTAPPSSPRIQNITCYDEILIEWTRPDIAYTPIKYYQIRFRSRDGSHEEEIRIDVVNDTKRNLASLSNLTTQSVYEFSVIAVVSSKIDPVKTYAGPPSPIKRVYVYGECDPHQAFSKVPYQFEYNAGILSGIICTAASLILIVLITIICRRHRSHYEFLALSPRKYLGSGGPGWTGDPESDIPVVLFPETSVHDSRKCQNTSSSKAASTYPDILNGRECSSRSPILVDGWAISRNYICLLGEIPFTTDSTWRSIWDQRVSLIVTLLTPIAKDDLSTLSDDTSFGDITVNLVSDDILPDYTIRTVKLKHRKHSKEERLCTQILFPRWPEVGLPRSSDLIHFVKAAFACHQAGGSILVHSRVGMDSCIIFLTLNTLLCQIRSRGEVNVPSYSRHISGIHDLALSLSGIMSVSSSSSSTGASASTMATAINGIHSSHCSNGSVAYHN</sequence>
<dbReference type="Gene3D" id="3.90.190.10">
    <property type="entry name" value="Protein tyrosine phosphatase superfamily"/>
    <property type="match status" value="1"/>
</dbReference>
<accession>A0A7R8D2H9</accession>
<dbReference type="EC" id="3.1.3.48" evidence="2"/>
<keyword evidence="2" id="KW-0378">Hydrolase</keyword>
<dbReference type="Pfam" id="PF00041">
    <property type="entry name" value="fn3"/>
    <property type="match status" value="4"/>
</dbReference>
<dbReference type="PROSITE" id="PS50853">
    <property type="entry name" value="FN3"/>
    <property type="match status" value="3"/>
</dbReference>
<dbReference type="GO" id="GO:0016020">
    <property type="term" value="C:membrane"/>
    <property type="evidence" value="ECO:0007669"/>
    <property type="project" value="UniProtKB-SubCell"/>
</dbReference>
<dbReference type="CDD" id="cd00047">
    <property type="entry name" value="PTPc"/>
    <property type="match status" value="1"/>
</dbReference>
<dbReference type="AlphaFoldDB" id="A0A7R8D2H9"/>
<reference evidence="2" key="1">
    <citation type="submission" date="2021-02" db="EMBL/GenBank/DDBJ databases">
        <authorList>
            <person name="Bekaert M."/>
        </authorList>
    </citation>
    <scope>NUCLEOTIDE SEQUENCE</scope>
    <source>
        <strain evidence="2">IoA-00</strain>
    </source>
</reference>
<name>A0A7R8D2H9_LEPSM</name>
<dbReference type="SUPFAM" id="SSF52799">
    <property type="entry name" value="(Phosphotyrosine protein) phosphatases II"/>
    <property type="match status" value="1"/>
</dbReference>
<dbReference type="CDD" id="cd00063">
    <property type="entry name" value="FN3"/>
    <property type="match status" value="4"/>
</dbReference>
<dbReference type="InterPro" id="IPR003599">
    <property type="entry name" value="Ig_sub"/>
</dbReference>
<dbReference type="SUPFAM" id="SSF49265">
    <property type="entry name" value="Fibronectin type III"/>
    <property type="match status" value="2"/>
</dbReference>
<dbReference type="InterPro" id="IPR036179">
    <property type="entry name" value="Ig-like_dom_sf"/>
</dbReference>